<dbReference type="EMBL" id="LAZR01004191">
    <property type="protein sequence ID" value="KKN10927.1"/>
    <property type="molecule type" value="Genomic_DNA"/>
</dbReference>
<proteinExistence type="predicted"/>
<accession>A0A0F9NG54</accession>
<name>A0A0F9NG54_9ZZZZ</name>
<feature type="region of interest" description="Disordered" evidence="1">
    <location>
        <begin position="106"/>
        <end position="125"/>
    </location>
</feature>
<evidence type="ECO:0000313" key="2">
    <source>
        <dbReference type="EMBL" id="KKN10927.1"/>
    </source>
</evidence>
<evidence type="ECO:0000256" key="1">
    <source>
        <dbReference type="SAM" id="MobiDB-lite"/>
    </source>
</evidence>
<gene>
    <name evidence="2" type="ORF">LCGC14_1031560</name>
</gene>
<reference evidence="2" key="1">
    <citation type="journal article" date="2015" name="Nature">
        <title>Complex archaea that bridge the gap between prokaryotes and eukaryotes.</title>
        <authorList>
            <person name="Spang A."/>
            <person name="Saw J.H."/>
            <person name="Jorgensen S.L."/>
            <person name="Zaremba-Niedzwiedzka K."/>
            <person name="Martijn J."/>
            <person name="Lind A.E."/>
            <person name="van Eijk R."/>
            <person name="Schleper C."/>
            <person name="Guy L."/>
            <person name="Ettema T.J."/>
        </authorList>
    </citation>
    <scope>NUCLEOTIDE SEQUENCE</scope>
</reference>
<comment type="caution">
    <text evidence="2">The sequence shown here is derived from an EMBL/GenBank/DDBJ whole genome shotgun (WGS) entry which is preliminary data.</text>
</comment>
<sequence length="125" mass="14558">MTADDDLRNFIYDQVDDGYVLQSDMAYTFLGEEKHEFYVWGLKGLDADLLVDQFKRDIEAWVSAAGAKPTIIMRRWPEMEPMFEDGHRLTCRMLIVNRFYRDVPPSFMPKKEGEEPQTLGGSDEL</sequence>
<protein>
    <submittedName>
        <fullName evidence="2">Uncharacterized protein</fullName>
    </submittedName>
</protein>
<organism evidence="2">
    <name type="scientific">marine sediment metagenome</name>
    <dbReference type="NCBI Taxonomy" id="412755"/>
    <lineage>
        <taxon>unclassified sequences</taxon>
        <taxon>metagenomes</taxon>
        <taxon>ecological metagenomes</taxon>
    </lineage>
</organism>
<dbReference type="AlphaFoldDB" id="A0A0F9NG54"/>